<dbReference type="GO" id="GO:0008168">
    <property type="term" value="F:methyltransferase activity"/>
    <property type="evidence" value="ECO:0007669"/>
    <property type="project" value="UniProtKB-KW"/>
</dbReference>
<dbReference type="KEGG" id="asc:ASAC_0665"/>
<feature type="domain" description="Methyltransferase FkbM" evidence="1">
    <location>
        <begin position="111"/>
        <end position="273"/>
    </location>
</feature>
<dbReference type="InParanoid" id="D9Q183"/>
<name>D9Q183_ACIS3</name>
<accession>D9Q183</accession>
<dbReference type="AlphaFoldDB" id="D9Q183"/>
<dbReference type="InterPro" id="IPR029063">
    <property type="entry name" value="SAM-dependent_MTases_sf"/>
</dbReference>
<evidence type="ECO:0000313" key="2">
    <source>
        <dbReference type="EMBL" id="ADL19071.1"/>
    </source>
</evidence>
<dbReference type="EMBL" id="CP001742">
    <property type="protein sequence ID" value="ADL19071.1"/>
    <property type="molecule type" value="Genomic_DNA"/>
</dbReference>
<dbReference type="CDD" id="cd02440">
    <property type="entry name" value="AdoMet_MTases"/>
    <property type="match status" value="1"/>
</dbReference>
<organism evidence="2 3">
    <name type="scientific">Acidilobus saccharovorans (strain DSM 16705 / JCM 18335 / VKM B-2471 / 345-15)</name>
    <dbReference type="NCBI Taxonomy" id="666510"/>
    <lineage>
        <taxon>Archaea</taxon>
        <taxon>Thermoproteota</taxon>
        <taxon>Thermoprotei</taxon>
        <taxon>Acidilobales</taxon>
        <taxon>Acidilobaceae</taxon>
        <taxon>Acidilobus</taxon>
    </lineage>
</organism>
<dbReference type="OrthoDB" id="275825at2157"/>
<evidence type="ECO:0000313" key="3">
    <source>
        <dbReference type="Proteomes" id="UP000000346"/>
    </source>
</evidence>
<dbReference type="HOGENOM" id="CLU_063181_0_0_2"/>
<dbReference type="NCBIfam" id="TIGR01444">
    <property type="entry name" value="fkbM_fam"/>
    <property type="match status" value="1"/>
</dbReference>
<dbReference type="SUPFAM" id="SSF53335">
    <property type="entry name" value="S-adenosyl-L-methionine-dependent methyltransferases"/>
    <property type="match status" value="1"/>
</dbReference>
<evidence type="ECO:0000259" key="1">
    <source>
        <dbReference type="Pfam" id="PF05050"/>
    </source>
</evidence>
<reference evidence="2 3" key="1">
    <citation type="journal article" date="2010" name="Appl. Environ. Microbiol.">
        <title>The genome sequence of the crenarchaeon Acidilobus saccharovorans supports a new order, Acidilobales, and suggests an important ecological role in terrestrial acidic hot springs.</title>
        <authorList>
            <person name="Mardanov A.V."/>
            <person name="Svetlitchnyi V.A."/>
            <person name="Beletsky A.V."/>
            <person name="Prokofeva M.I."/>
            <person name="Bonch-Osmolovskaya E.A."/>
            <person name="Ravin N.V."/>
            <person name="Skryabin K.G."/>
        </authorList>
    </citation>
    <scope>NUCLEOTIDE SEQUENCE [LARGE SCALE GENOMIC DNA]</scope>
    <source>
        <strain evidence="3">DSM 16705 / JCM 18335 / VKM B-2471 / 345-15</strain>
    </source>
</reference>
<dbReference type="GeneID" id="9498898"/>
<dbReference type="GO" id="GO:0032259">
    <property type="term" value="P:methylation"/>
    <property type="evidence" value="ECO:0007669"/>
    <property type="project" value="UniProtKB-KW"/>
</dbReference>
<keyword evidence="3" id="KW-1185">Reference proteome</keyword>
<dbReference type="eggNOG" id="arCOG01400">
    <property type="taxonomic scope" value="Archaea"/>
</dbReference>
<dbReference type="STRING" id="666510.ASAC_0665"/>
<dbReference type="Pfam" id="PF05050">
    <property type="entry name" value="Methyltransf_21"/>
    <property type="match status" value="1"/>
</dbReference>
<dbReference type="InterPro" id="IPR052514">
    <property type="entry name" value="SAM-dependent_MTase"/>
</dbReference>
<sequence length="304" mass="33214">MVPCDGQKLNLRPSELVALGDLVRRGLVEFSGCEVIFNVNGAKVHVPISEVMASNGGLAAIRKAILHGWLFRDDRWSKDGVSFVHMHEEILGTFDDEEYSFLEVNNRPVIDVGAYIGDTALYFVKKGASKVIAVEPSPGAFKELTDDIIKINGAQAKVVAVNAAIAEAGPVPISKDAADVKGARVRWVGRSKVERKDDTLTSVKAMGLYEVVKLYGVDNAALKADCEGCEYHIAMREPEALSGFEEIGLEYHAFNSGIPVSELIRALSNAGFVCERANDWVYLKNAGSSWNSEMIGMLHCVRRR</sequence>
<protein>
    <submittedName>
        <fullName evidence="2">Methyltransferase FkbM family</fullName>
    </submittedName>
</protein>
<keyword evidence="2" id="KW-0489">Methyltransferase</keyword>
<dbReference type="Proteomes" id="UP000000346">
    <property type="component" value="Chromosome"/>
</dbReference>
<dbReference type="RefSeq" id="WP_013266583.1">
    <property type="nucleotide sequence ID" value="NC_014374.1"/>
</dbReference>
<dbReference type="Gene3D" id="3.40.50.150">
    <property type="entry name" value="Vaccinia Virus protein VP39"/>
    <property type="match status" value="1"/>
</dbReference>
<proteinExistence type="predicted"/>
<gene>
    <name evidence="2" type="ordered locus">ASAC_0665</name>
</gene>
<dbReference type="PANTHER" id="PTHR34203:SF15">
    <property type="entry name" value="SLL1173 PROTEIN"/>
    <property type="match status" value="1"/>
</dbReference>
<keyword evidence="2" id="KW-0808">Transferase</keyword>
<dbReference type="PANTHER" id="PTHR34203">
    <property type="entry name" value="METHYLTRANSFERASE, FKBM FAMILY PROTEIN"/>
    <property type="match status" value="1"/>
</dbReference>
<dbReference type="InterPro" id="IPR006342">
    <property type="entry name" value="FkbM_mtfrase"/>
</dbReference>